<dbReference type="STRING" id="1790137.AXE80_10110"/>
<reference evidence="4 5" key="1">
    <citation type="submission" date="2016-02" db="EMBL/GenBank/DDBJ databases">
        <authorList>
            <person name="Wen L."/>
            <person name="He K."/>
            <person name="Yang H."/>
        </authorList>
    </citation>
    <scope>NUCLEOTIDE SEQUENCE [LARGE SCALE GENOMIC DNA]</scope>
    <source>
        <strain evidence="4 5">CZ1127</strain>
    </source>
</reference>
<dbReference type="KEGG" id="wfu:AXE80_10110"/>
<evidence type="ECO:0000313" key="5">
    <source>
        <dbReference type="Proteomes" id="UP000092967"/>
    </source>
</evidence>
<dbReference type="AlphaFoldDB" id="A0A1B1Y789"/>
<dbReference type="Proteomes" id="UP000092967">
    <property type="component" value="Chromosome"/>
</dbReference>
<organism evidence="4 5">
    <name type="scientific">Wenyingzhuangia fucanilytica</name>
    <dbReference type="NCBI Taxonomy" id="1790137"/>
    <lineage>
        <taxon>Bacteria</taxon>
        <taxon>Pseudomonadati</taxon>
        <taxon>Bacteroidota</taxon>
        <taxon>Flavobacteriia</taxon>
        <taxon>Flavobacteriales</taxon>
        <taxon>Flavobacteriaceae</taxon>
        <taxon>Wenyingzhuangia</taxon>
    </lineage>
</organism>
<evidence type="ECO:0000256" key="2">
    <source>
        <dbReference type="SAM" id="SignalP"/>
    </source>
</evidence>
<sequence>MKKTLLQKIILSAFVLLTLSTGKMNAQANIEYTFDGATWEGWTAQAGTGAFVSTFANNPNGALEISWTPGAETRNIIMYGNGPEATLNASAYKYIQVIISNTSSQIDVLRIRGRVSEGAFTNFIDVPITTNVADSFSTYNFEITNGSFDGTLDRFQIVFRRSDNGVITDDMATIEVDNILISTSTTLSTKNNNVSDFEFSISPNPTNDILNINTQEDLNSIEIYDLLGKKVLTANKSSKQINVSALNSSMYIIKLTSNNGVSIKRFIKS</sequence>
<protein>
    <recommendedName>
        <fullName evidence="3">Secretion system C-terminal sorting domain-containing protein</fullName>
    </recommendedName>
</protein>
<evidence type="ECO:0000256" key="1">
    <source>
        <dbReference type="ARBA" id="ARBA00022729"/>
    </source>
</evidence>
<feature type="domain" description="Secretion system C-terminal sorting" evidence="3">
    <location>
        <begin position="201"/>
        <end position="267"/>
    </location>
</feature>
<proteinExistence type="predicted"/>
<feature type="signal peptide" evidence="2">
    <location>
        <begin position="1"/>
        <end position="28"/>
    </location>
</feature>
<keyword evidence="1 2" id="KW-0732">Signal</keyword>
<evidence type="ECO:0000313" key="4">
    <source>
        <dbReference type="EMBL" id="ANW96608.1"/>
    </source>
</evidence>
<feature type="chain" id="PRO_5008532561" description="Secretion system C-terminal sorting domain-containing protein" evidence="2">
    <location>
        <begin position="29"/>
        <end position="269"/>
    </location>
</feature>
<gene>
    <name evidence="4" type="ORF">AXE80_10110</name>
</gene>
<dbReference type="Pfam" id="PF18962">
    <property type="entry name" value="Por_Secre_tail"/>
    <property type="match status" value="1"/>
</dbReference>
<dbReference type="InterPro" id="IPR026444">
    <property type="entry name" value="Secre_tail"/>
</dbReference>
<keyword evidence="5" id="KW-1185">Reference proteome</keyword>
<dbReference type="RefSeq" id="WP_068826918.1">
    <property type="nucleotide sequence ID" value="NZ_CP014224.1"/>
</dbReference>
<accession>A0A1B1Y789</accession>
<dbReference type="EMBL" id="CP014224">
    <property type="protein sequence ID" value="ANW96608.1"/>
    <property type="molecule type" value="Genomic_DNA"/>
</dbReference>
<evidence type="ECO:0000259" key="3">
    <source>
        <dbReference type="Pfam" id="PF18962"/>
    </source>
</evidence>
<name>A0A1B1Y789_9FLAO</name>
<dbReference type="OrthoDB" id="5381604at2"/>
<dbReference type="NCBIfam" id="TIGR04183">
    <property type="entry name" value="Por_Secre_tail"/>
    <property type="match status" value="1"/>
</dbReference>